<comment type="caution">
    <text evidence="1">The sequence shown here is derived from an EMBL/GenBank/DDBJ whole genome shotgun (WGS) entry which is preliminary data.</text>
</comment>
<accession>A0A2G2VZ90</accession>
<evidence type="ECO:0000313" key="2">
    <source>
        <dbReference type="Proteomes" id="UP000224567"/>
    </source>
</evidence>
<reference evidence="2" key="2">
    <citation type="journal article" date="2017" name="J. Anim. Genet.">
        <title>Multiple reference genome sequences of hot pepper reveal the massive evolution of plant disease resistance genes by retroduplication.</title>
        <authorList>
            <person name="Kim S."/>
            <person name="Park J."/>
            <person name="Yeom S.-I."/>
            <person name="Kim Y.-M."/>
            <person name="Seo E."/>
            <person name="Kim K.-T."/>
            <person name="Kim M.-S."/>
            <person name="Lee J.M."/>
            <person name="Cheong K."/>
            <person name="Shin H.-S."/>
            <person name="Kim S.-B."/>
            <person name="Han K."/>
            <person name="Lee J."/>
            <person name="Park M."/>
            <person name="Lee H.-A."/>
            <person name="Lee H.-Y."/>
            <person name="Lee Y."/>
            <person name="Oh S."/>
            <person name="Lee J.H."/>
            <person name="Choi E."/>
            <person name="Choi E."/>
            <person name="Lee S.E."/>
            <person name="Jeon J."/>
            <person name="Kim H."/>
            <person name="Choi G."/>
            <person name="Song H."/>
            <person name="Lee J."/>
            <person name="Lee S.-C."/>
            <person name="Kwon J.-K."/>
            <person name="Lee H.-Y."/>
            <person name="Koo N."/>
            <person name="Hong Y."/>
            <person name="Kim R.W."/>
            <person name="Kang W.-H."/>
            <person name="Huh J.H."/>
            <person name="Kang B.-C."/>
            <person name="Yang T.-J."/>
            <person name="Lee Y.-H."/>
            <person name="Bennetzen J.L."/>
            <person name="Choi D."/>
        </authorList>
    </citation>
    <scope>NUCLEOTIDE SEQUENCE [LARGE SCALE GENOMIC DNA]</scope>
    <source>
        <strain evidence="2">cv. PBC81</strain>
    </source>
</reference>
<sequence>MILLTLKSATQSNVSGEEVLVKANTRRPGILGMVFGRKSTKTNRLPEEGCDASIMRTDSLKLAEMAADLLQMKWSTNLPPHEVQ</sequence>
<evidence type="ECO:0000313" key="1">
    <source>
        <dbReference type="EMBL" id="PHT38304.1"/>
    </source>
</evidence>
<protein>
    <submittedName>
        <fullName evidence="1">Uncharacterized protein</fullName>
    </submittedName>
</protein>
<dbReference type="STRING" id="33114.A0A2G2VZ90"/>
<proteinExistence type="predicted"/>
<dbReference type="EMBL" id="MLFT02000009">
    <property type="protein sequence ID" value="PHT38304.1"/>
    <property type="molecule type" value="Genomic_DNA"/>
</dbReference>
<gene>
    <name evidence="1" type="ORF">CQW23_21877</name>
</gene>
<organism evidence="1 2">
    <name type="scientific">Capsicum baccatum</name>
    <name type="common">Peruvian pepper</name>
    <dbReference type="NCBI Taxonomy" id="33114"/>
    <lineage>
        <taxon>Eukaryota</taxon>
        <taxon>Viridiplantae</taxon>
        <taxon>Streptophyta</taxon>
        <taxon>Embryophyta</taxon>
        <taxon>Tracheophyta</taxon>
        <taxon>Spermatophyta</taxon>
        <taxon>Magnoliopsida</taxon>
        <taxon>eudicotyledons</taxon>
        <taxon>Gunneridae</taxon>
        <taxon>Pentapetalae</taxon>
        <taxon>asterids</taxon>
        <taxon>lamiids</taxon>
        <taxon>Solanales</taxon>
        <taxon>Solanaceae</taxon>
        <taxon>Solanoideae</taxon>
        <taxon>Capsiceae</taxon>
        <taxon>Capsicum</taxon>
    </lineage>
</organism>
<dbReference type="AlphaFoldDB" id="A0A2G2VZ90"/>
<reference evidence="1 2" key="1">
    <citation type="journal article" date="2017" name="Genome Biol.">
        <title>New reference genome sequences of hot pepper reveal the massive evolution of plant disease-resistance genes by retroduplication.</title>
        <authorList>
            <person name="Kim S."/>
            <person name="Park J."/>
            <person name="Yeom S.I."/>
            <person name="Kim Y.M."/>
            <person name="Seo E."/>
            <person name="Kim K.T."/>
            <person name="Kim M.S."/>
            <person name="Lee J.M."/>
            <person name="Cheong K."/>
            <person name="Shin H.S."/>
            <person name="Kim S.B."/>
            <person name="Han K."/>
            <person name="Lee J."/>
            <person name="Park M."/>
            <person name="Lee H.A."/>
            <person name="Lee H.Y."/>
            <person name="Lee Y."/>
            <person name="Oh S."/>
            <person name="Lee J.H."/>
            <person name="Choi E."/>
            <person name="Choi E."/>
            <person name="Lee S.E."/>
            <person name="Jeon J."/>
            <person name="Kim H."/>
            <person name="Choi G."/>
            <person name="Song H."/>
            <person name="Lee J."/>
            <person name="Lee S.C."/>
            <person name="Kwon J.K."/>
            <person name="Lee H.Y."/>
            <person name="Koo N."/>
            <person name="Hong Y."/>
            <person name="Kim R.W."/>
            <person name="Kang W.H."/>
            <person name="Huh J.H."/>
            <person name="Kang B.C."/>
            <person name="Yang T.J."/>
            <person name="Lee Y.H."/>
            <person name="Bennetzen J.L."/>
            <person name="Choi D."/>
        </authorList>
    </citation>
    <scope>NUCLEOTIDE SEQUENCE [LARGE SCALE GENOMIC DNA]</scope>
    <source>
        <strain evidence="2">cv. PBC81</strain>
    </source>
</reference>
<name>A0A2G2VZ90_CAPBA</name>
<keyword evidence="2" id="KW-1185">Reference proteome</keyword>
<dbReference type="Proteomes" id="UP000224567">
    <property type="component" value="Unassembled WGS sequence"/>
</dbReference>